<feature type="transmembrane region" description="Helical" evidence="2">
    <location>
        <begin position="42"/>
        <end position="61"/>
    </location>
</feature>
<organism evidence="3">
    <name type="scientific">Lysobacter firmicutimachus</name>
    <dbReference type="NCBI Taxonomy" id="1792846"/>
    <lineage>
        <taxon>Bacteria</taxon>
        <taxon>Pseudomonadati</taxon>
        <taxon>Pseudomonadota</taxon>
        <taxon>Gammaproteobacteria</taxon>
        <taxon>Lysobacterales</taxon>
        <taxon>Lysobacteraceae</taxon>
        <taxon>Lysobacter</taxon>
    </lineage>
</organism>
<dbReference type="EMBL" id="CP159925">
    <property type="protein sequence ID" value="XCO75186.1"/>
    <property type="molecule type" value="Genomic_DNA"/>
</dbReference>
<dbReference type="Pfam" id="PF13687">
    <property type="entry name" value="DUF4153"/>
    <property type="match status" value="1"/>
</dbReference>
<feature type="transmembrane region" description="Helical" evidence="2">
    <location>
        <begin position="292"/>
        <end position="315"/>
    </location>
</feature>
<feature type="transmembrane region" description="Helical" evidence="2">
    <location>
        <begin position="103"/>
        <end position="121"/>
    </location>
</feature>
<sequence>MHPSPAALPRSTRWFIVAVAVLQGLALYLTGRYAAALDGSGLPIALYALLLAVPAAMLLSVQGLRDARFWQQTVGLSLLVGALGAWAAWSATGAPQIETESVLAPFAVSLAIAWFIALPYLQCRIEHRRWCAPYQALFEHGWQNALTLALTGVFVAICWGVLGLCAVLFKLIGIGMFAELFVQPGFAWPVSGLMAGLGLLVGRTQQKPVQIARQVLFAIFKGLLPLLALVAVLFVLSLPFTGLEALWRTRAATLILMCVIALLVLFVNAVFQDGSGEPPYPRALRRVVDAALLSLPVYAGLGLYALGLRIVQYGWTGDRFWALLASVLLAAYACGYAWAVLRPRRGWLHGIARVNVIVSLIALALAVAANSLLLDPHRLSVGDQLARLRDGRATVVDFDLKHLRFHSGRRGYQALLALRSEPKFAAPAARDALAQAIAMESPWYSPADLREQAPRTAANALQRIARAPGVDPVEPAWLQAVLERTLSAPDCLREDARCVLMAPDLDRDGMREYLLCEIEEYGSTCTLYALDGGRWGVAARSFIGTRERGTEALEAAMRAGKVEAVPPRWPELRFGDGKPFSLNEDTSPQRSEPVDPAALQRLQGAPRR</sequence>
<accession>A0AAU8MRU9</accession>
<evidence type="ECO:0000256" key="1">
    <source>
        <dbReference type="SAM" id="MobiDB-lite"/>
    </source>
</evidence>
<feature type="transmembrane region" description="Helical" evidence="2">
    <location>
        <begin position="12"/>
        <end position="30"/>
    </location>
</feature>
<feature type="transmembrane region" description="Helical" evidence="2">
    <location>
        <begin position="73"/>
        <end position="91"/>
    </location>
</feature>
<feature type="region of interest" description="Disordered" evidence="1">
    <location>
        <begin position="568"/>
        <end position="608"/>
    </location>
</feature>
<dbReference type="RefSeq" id="WP_363798015.1">
    <property type="nucleotide sequence ID" value="NZ_CP159925.1"/>
</dbReference>
<feature type="transmembrane region" description="Helical" evidence="2">
    <location>
        <begin position="321"/>
        <end position="341"/>
    </location>
</feature>
<gene>
    <name evidence="3" type="ORF">ABU614_23085</name>
</gene>
<evidence type="ECO:0000256" key="2">
    <source>
        <dbReference type="SAM" id="Phobius"/>
    </source>
</evidence>
<feature type="transmembrane region" description="Helical" evidence="2">
    <location>
        <begin position="251"/>
        <end position="271"/>
    </location>
</feature>
<feature type="transmembrane region" description="Helical" evidence="2">
    <location>
        <begin position="181"/>
        <end position="202"/>
    </location>
</feature>
<keyword evidence="2" id="KW-0472">Membrane</keyword>
<feature type="transmembrane region" description="Helical" evidence="2">
    <location>
        <begin position="353"/>
        <end position="374"/>
    </location>
</feature>
<protein>
    <submittedName>
        <fullName evidence="3">DUF4153 domain-containing protein</fullName>
    </submittedName>
</protein>
<feature type="transmembrane region" description="Helical" evidence="2">
    <location>
        <begin position="142"/>
        <end position="169"/>
    </location>
</feature>
<dbReference type="InterPro" id="IPR025291">
    <property type="entry name" value="DUF4153"/>
</dbReference>
<keyword evidence="2" id="KW-0812">Transmembrane</keyword>
<name>A0AAU8MRU9_9GAMM</name>
<dbReference type="AlphaFoldDB" id="A0AAU8MRU9"/>
<reference evidence="3" key="1">
    <citation type="submission" date="2024-06" db="EMBL/GenBank/DDBJ databases">
        <authorList>
            <person name="Li S."/>
        </authorList>
    </citation>
    <scope>NUCLEOTIDE SEQUENCE</scope>
    <source>
        <strain evidence="3">SR10</strain>
    </source>
</reference>
<proteinExistence type="predicted"/>
<feature type="transmembrane region" description="Helical" evidence="2">
    <location>
        <begin position="214"/>
        <end position="239"/>
    </location>
</feature>
<evidence type="ECO:0000313" key="3">
    <source>
        <dbReference type="EMBL" id="XCO75186.1"/>
    </source>
</evidence>
<keyword evidence="2" id="KW-1133">Transmembrane helix</keyword>